<dbReference type="Gene3D" id="1.20.1740.10">
    <property type="entry name" value="Amino acid/polyamine transporter I"/>
    <property type="match status" value="1"/>
</dbReference>
<feature type="transmembrane region" description="Helical" evidence="6">
    <location>
        <begin position="277"/>
        <end position="296"/>
    </location>
</feature>
<keyword evidence="2" id="KW-0813">Transport</keyword>
<feature type="transmembrane region" description="Helical" evidence="6">
    <location>
        <begin position="361"/>
        <end position="382"/>
    </location>
</feature>
<evidence type="ECO:0000313" key="7">
    <source>
        <dbReference type="EMBL" id="CAG8513035.1"/>
    </source>
</evidence>
<dbReference type="PANTHER" id="PTHR43243:SF4">
    <property type="entry name" value="CATIONIC AMINO ACID TRANSPORTER 4"/>
    <property type="match status" value="1"/>
</dbReference>
<comment type="subcellular location">
    <subcellularLocation>
        <location evidence="1">Membrane</location>
        <topology evidence="1">Multi-pass membrane protein</topology>
    </subcellularLocation>
</comment>
<feature type="transmembrane region" description="Helical" evidence="6">
    <location>
        <begin position="207"/>
        <end position="227"/>
    </location>
</feature>
<sequence length="556" mass="60247">MAEENNTKSLSEAKSATVSTGYAFWTSGKPKQPNEPNWSYNMRELLTVKKFSDLQIDQEKSELKKGLTALDLIMIGIGGIIGSGIFVLTGQAAATRAGPAVVISFLISGIAASFAALSYSEMVSMIPIAGSAYTYSYATMGELVAWIIGWDLILEYAVASAAVAVGWSAYFTRLFEDAFNVEFSTSWTTAPFHFSTDTHKFTLVEGAYFNVLAFLIIIVLTAILTIGIKESSRVNTIIVALKVFVVLLFILVGAHYVDPGNYKPFVPPNKSGRWDDFGVSGIFSAASIVFFAYIGFDAVTTTAQESRNPPRDMPIGIIGSLLICSILYVAVCLVLTGLVPYTELDNAAPIAVAVGKLNMKWLIIIIDLGALAGLTSVILCMLMGQPRIFYAMANDGLLPPIAAKVHPRFKTPYVTTIITGLFVSILAALLPIDVLAELTSVGTLFAFFLVNIGVMILRITAPDIPRPFKVPGGPYFVPIVGALFSILLLITSTAASIERLFIWMAIGLLIYIFYGRTHSKLRRTRNNENITDLAEVNNSNEDSSELLKKSVNNSIA</sequence>
<comment type="caution">
    <text evidence="7">The sequence shown here is derived from an EMBL/GenBank/DDBJ whole genome shotgun (WGS) entry which is preliminary data.</text>
</comment>
<dbReference type="PANTHER" id="PTHR43243">
    <property type="entry name" value="INNER MEMBRANE TRANSPORTER YGJI-RELATED"/>
    <property type="match status" value="1"/>
</dbReference>
<evidence type="ECO:0000256" key="4">
    <source>
        <dbReference type="ARBA" id="ARBA00022989"/>
    </source>
</evidence>
<feature type="transmembrane region" description="Helical" evidence="6">
    <location>
        <begin position="69"/>
        <end position="88"/>
    </location>
</feature>
<feature type="transmembrane region" description="Helical" evidence="6">
    <location>
        <begin position="143"/>
        <end position="170"/>
    </location>
</feature>
<evidence type="ECO:0000256" key="5">
    <source>
        <dbReference type="ARBA" id="ARBA00023136"/>
    </source>
</evidence>
<evidence type="ECO:0000256" key="2">
    <source>
        <dbReference type="ARBA" id="ARBA00022448"/>
    </source>
</evidence>
<dbReference type="Pfam" id="PF13520">
    <property type="entry name" value="AA_permease_2"/>
    <property type="match status" value="1"/>
</dbReference>
<accession>A0A9N8ZZQ7</accession>
<protein>
    <submittedName>
        <fullName evidence="7">13972_t:CDS:1</fullName>
    </submittedName>
</protein>
<dbReference type="GO" id="GO:0016020">
    <property type="term" value="C:membrane"/>
    <property type="evidence" value="ECO:0007669"/>
    <property type="project" value="UniProtKB-SubCell"/>
</dbReference>
<keyword evidence="5 6" id="KW-0472">Membrane</keyword>
<feature type="transmembrane region" description="Helical" evidence="6">
    <location>
        <begin position="438"/>
        <end position="461"/>
    </location>
</feature>
<keyword evidence="3 6" id="KW-0812">Transmembrane</keyword>
<dbReference type="GO" id="GO:0015171">
    <property type="term" value="F:amino acid transmembrane transporter activity"/>
    <property type="evidence" value="ECO:0007669"/>
    <property type="project" value="TreeGrafter"/>
</dbReference>
<gene>
    <name evidence="7" type="ORF">ALEPTO_LOCUS4073</name>
</gene>
<name>A0A9N8ZZQ7_9GLOM</name>
<evidence type="ECO:0000256" key="1">
    <source>
        <dbReference type="ARBA" id="ARBA00004141"/>
    </source>
</evidence>
<dbReference type="PIRSF" id="PIRSF006060">
    <property type="entry name" value="AA_transporter"/>
    <property type="match status" value="1"/>
</dbReference>
<feature type="transmembrane region" description="Helical" evidence="6">
    <location>
        <begin position="473"/>
        <end position="494"/>
    </location>
</feature>
<feature type="transmembrane region" description="Helical" evidence="6">
    <location>
        <begin position="239"/>
        <end position="257"/>
    </location>
</feature>
<dbReference type="OrthoDB" id="5982228at2759"/>
<proteinExistence type="predicted"/>
<organism evidence="7 8">
    <name type="scientific">Ambispora leptoticha</name>
    <dbReference type="NCBI Taxonomy" id="144679"/>
    <lineage>
        <taxon>Eukaryota</taxon>
        <taxon>Fungi</taxon>
        <taxon>Fungi incertae sedis</taxon>
        <taxon>Mucoromycota</taxon>
        <taxon>Glomeromycotina</taxon>
        <taxon>Glomeromycetes</taxon>
        <taxon>Archaeosporales</taxon>
        <taxon>Ambisporaceae</taxon>
        <taxon>Ambispora</taxon>
    </lineage>
</organism>
<evidence type="ECO:0000256" key="3">
    <source>
        <dbReference type="ARBA" id="ARBA00022692"/>
    </source>
</evidence>
<dbReference type="AlphaFoldDB" id="A0A9N8ZZQ7"/>
<keyword evidence="8" id="KW-1185">Reference proteome</keyword>
<evidence type="ECO:0000313" key="8">
    <source>
        <dbReference type="Proteomes" id="UP000789508"/>
    </source>
</evidence>
<feature type="transmembrane region" description="Helical" evidence="6">
    <location>
        <begin position="500"/>
        <end position="517"/>
    </location>
</feature>
<dbReference type="InterPro" id="IPR002293">
    <property type="entry name" value="AA/rel_permease1"/>
</dbReference>
<evidence type="ECO:0000256" key="6">
    <source>
        <dbReference type="SAM" id="Phobius"/>
    </source>
</evidence>
<dbReference type="Proteomes" id="UP000789508">
    <property type="component" value="Unassembled WGS sequence"/>
</dbReference>
<keyword evidence="4 6" id="KW-1133">Transmembrane helix</keyword>
<feature type="transmembrane region" description="Helical" evidence="6">
    <location>
        <begin position="413"/>
        <end position="432"/>
    </location>
</feature>
<feature type="transmembrane region" description="Helical" evidence="6">
    <location>
        <begin position="100"/>
        <end position="122"/>
    </location>
</feature>
<reference evidence="7" key="1">
    <citation type="submission" date="2021-06" db="EMBL/GenBank/DDBJ databases">
        <authorList>
            <person name="Kallberg Y."/>
            <person name="Tangrot J."/>
            <person name="Rosling A."/>
        </authorList>
    </citation>
    <scope>NUCLEOTIDE SEQUENCE</scope>
    <source>
        <strain evidence="7">FL130A</strain>
    </source>
</reference>
<feature type="transmembrane region" description="Helical" evidence="6">
    <location>
        <begin position="317"/>
        <end position="341"/>
    </location>
</feature>
<dbReference type="EMBL" id="CAJVPS010000877">
    <property type="protein sequence ID" value="CAG8513035.1"/>
    <property type="molecule type" value="Genomic_DNA"/>
</dbReference>